<dbReference type="Gene3D" id="3.40.50.410">
    <property type="entry name" value="von Willebrand factor, type A domain"/>
    <property type="match status" value="1"/>
</dbReference>
<evidence type="ECO:0000259" key="1">
    <source>
        <dbReference type="SMART" id="SM00327"/>
    </source>
</evidence>
<comment type="caution">
    <text evidence="2">The sequence shown here is derived from an EMBL/GenBank/DDBJ whole genome shotgun (WGS) entry which is preliminary data.</text>
</comment>
<protein>
    <submittedName>
        <fullName evidence="2">DUF58 domain-containing protein</fullName>
    </submittedName>
</protein>
<dbReference type="InterPro" id="IPR036465">
    <property type="entry name" value="vWFA_dom_sf"/>
</dbReference>
<dbReference type="Pfam" id="PF01882">
    <property type="entry name" value="DUF58"/>
    <property type="match status" value="1"/>
</dbReference>
<dbReference type="PANTHER" id="PTHR33608:SF7">
    <property type="entry name" value="DUF58 DOMAIN-CONTAINING PROTEIN"/>
    <property type="match status" value="1"/>
</dbReference>
<evidence type="ECO:0000313" key="2">
    <source>
        <dbReference type="EMBL" id="TMI82250.1"/>
    </source>
</evidence>
<dbReference type="CDD" id="cd00198">
    <property type="entry name" value="vWFA"/>
    <property type="match status" value="1"/>
</dbReference>
<sequence length="303" mass="34129">MAPSTGAGPEAGRRLLAPEFLQKLETLSLLSRKRFRGAQRGDRRSLARGRGLEFDDYRAYQLGDDYRYIDWNVVSRLDRFFVKMFSEEEDLDVSLMVDTSRSMAAGRPSKLLLAAQLAAAIGYIGLTNLDRVGVTAFASTTASRLDRLRSRARAVDLLEFLDRLEPSGETHLGLAMRRHLATSRRRGLLVLLSDLFDPRGYEPALLLCRHHRVQTFLIHVLAEEEVSPRIAGDLRLVDAETQQAVDVTVDAEAVRAYAAARDAFFHGIERFCFRHGIDYLRTSTAVPVETLVLRWLRQGGLLQ</sequence>
<gene>
    <name evidence="2" type="ORF">E6H04_05085</name>
</gene>
<dbReference type="AlphaFoldDB" id="A0A537JFI4"/>
<dbReference type="SMART" id="SM00327">
    <property type="entry name" value="VWA"/>
    <property type="match status" value="1"/>
</dbReference>
<dbReference type="SUPFAM" id="SSF53300">
    <property type="entry name" value="vWA-like"/>
    <property type="match status" value="1"/>
</dbReference>
<dbReference type="InterPro" id="IPR002035">
    <property type="entry name" value="VWF_A"/>
</dbReference>
<dbReference type="EMBL" id="VBAO01000135">
    <property type="protein sequence ID" value="TMI82250.1"/>
    <property type="molecule type" value="Genomic_DNA"/>
</dbReference>
<evidence type="ECO:0000313" key="3">
    <source>
        <dbReference type="Proteomes" id="UP000320048"/>
    </source>
</evidence>
<dbReference type="PANTHER" id="PTHR33608">
    <property type="entry name" value="BLL2464 PROTEIN"/>
    <property type="match status" value="1"/>
</dbReference>
<dbReference type="InterPro" id="IPR002881">
    <property type="entry name" value="DUF58"/>
</dbReference>
<reference evidence="2 3" key="1">
    <citation type="journal article" date="2019" name="Nat. Microbiol.">
        <title>Mediterranean grassland soil C-N compound turnover is dependent on rainfall and depth, and is mediated by genomically divergent microorganisms.</title>
        <authorList>
            <person name="Diamond S."/>
            <person name="Andeer P.F."/>
            <person name="Li Z."/>
            <person name="Crits-Christoph A."/>
            <person name="Burstein D."/>
            <person name="Anantharaman K."/>
            <person name="Lane K.R."/>
            <person name="Thomas B.C."/>
            <person name="Pan C."/>
            <person name="Northen T.R."/>
            <person name="Banfield J.F."/>
        </authorList>
    </citation>
    <scope>NUCLEOTIDE SEQUENCE [LARGE SCALE GENOMIC DNA]</scope>
    <source>
        <strain evidence="2">NP_7</strain>
    </source>
</reference>
<dbReference type="Proteomes" id="UP000320048">
    <property type="component" value="Unassembled WGS sequence"/>
</dbReference>
<feature type="domain" description="VWFA" evidence="1">
    <location>
        <begin position="90"/>
        <end position="253"/>
    </location>
</feature>
<proteinExistence type="predicted"/>
<organism evidence="2 3">
    <name type="scientific">Candidatus Segetimicrobium genomatis</name>
    <dbReference type="NCBI Taxonomy" id="2569760"/>
    <lineage>
        <taxon>Bacteria</taxon>
        <taxon>Bacillati</taxon>
        <taxon>Candidatus Sysuimicrobiota</taxon>
        <taxon>Candidatus Sysuimicrobiia</taxon>
        <taxon>Candidatus Sysuimicrobiales</taxon>
        <taxon>Candidatus Segetimicrobiaceae</taxon>
        <taxon>Candidatus Segetimicrobium</taxon>
    </lineage>
</organism>
<accession>A0A537JFI4</accession>
<name>A0A537JFI4_9BACT</name>